<dbReference type="PANTHER" id="PTHR13847:SF284">
    <property type="entry name" value="FAD DEPENDENT OXIDOREDUCTASE DOMAIN-CONTAINING PROTEIN"/>
    <property type="match status" value="1"/>
</dbReference>
<proteinExistence type="predicted"/>
<gene>
    <name evidence="3" type="ORF">QBC41DRAFT_373964</name>
</gene>
<dbReference type="SUPFAM" id="SSF51905">
    <property type="entry name" value="FAD/NAD(P)-binding domain"/>
    <property type="match status" value="1"/>
</dbReference>
<dbReference type="Gene3D" id="3.50.50.60">
    <property type="entry name" value="FAD/NAD(P)-binding domain"/>
    <property type="match status" value="1"/>
</dbReference>
<sequence length="543" mass="60114">MECQKVMFKKAQTPPHSPTSHTSTTTPQHHNTTNHNHNHNTLHLTHNLTLYLISTPQMNERASLPVSPPVPNPTPSYWHTCLTPPPFSLPPSHRSTPDLPSKCDTVIIGSGISGASIAYNLLLLLNHPPSSQPPRDETILLLEARTLCSGATGRNGGHTKAASYRTFLSHVSSLGLEEAVKIARLEYDNIKAVHLFAQTQGIDCDLFSGDTIDVIYDGVQWAEAQQAVKKMKEVFPEGDPVGRYILLSKEEVERDYYAHDYDYEGKKEEVKGGVRYEAGGLSAYKFVMGLLKLVEGKGVNVQAETAAAGLERDETTGEWVVKTDRGEVRAGRVVMATNGYTAGLMPEVFQGVVVPLRGQITAHRPGSKMPNKGCLGTTYSFIYERGYEYMITRPEGSELEGDIIMGGGLVRGEAEEGLREFGVSDDSGLNQGISEYLRETTARYFGRDWGDDSPEGRIRQEWTGIMGFSPDGFPFVGEVPNYEGLWVSTSFQGHGMVLCWMCADALVKMMRGGTEEGALRKWFPDMFRITEERLKKRFQGRLS</sequence>
<dbReference type="Proteomes" id="UP001174997">
    <property type="component" value="Unassembled WGS sequence"/>
</dbReference>
<dbReference type="PANTHER" id="PTHR13847">
    <property type="entry name" value="SARCOSINE DEHYDROGENASE-RELATED"/>
    <property type="match status" value="1"/>
</dbReference>
<name>A0AA39ZDG2_9PEZI</name>
<comment type="caution">
    <text evidence="3">The sequence shown here is derived from an EMBL/GenBank/DDBJ whole genome shotgun (WGS) entry which is preliminary data.</text>
</comment>
<accession>A0AA39ZDG2</accession>
<evidence type="ECO:0000259" key="2">
    <source>
        <dbReference type="Pfam" id="PF01266"/>
    </source>
</evidence>
<evidence type="ECO:0000256" key="1">
    <source>
        <dbReference type="SAM" id="MobiDB-lite"/>
    </source>
</evidence>
<dbReference type="GO" id="GO:0005737">
    <property type="term" value="C:cytoplasm"/>
    <property type="evidence" value="ECO:0007669"/>
    <property type="project" value="TreeGrafter"/>
</dbReference>
<dbReference type="AlphaFoldDB" id="A0AA39ZDG2"/>
<feature type="domain" description="FAD dependent oxidoreductase" evidence="2">
    <location>
        <begin position="104"/>
        <end position="508"/>
    </location>
</feature>
<feature type="region of interest" description="Disordered" evidence="1">
    <location>
        <begin position="1"/>
        <end position="38"/>
    </location>
</feature>
<evidence type="ECO:0000313" key="3">
    <source>
        <dbReference type="EMBL" id="KAK0668460.1"/>
    </source>
</evidence>
<reference evidence="3" key="1">
    <citation type="submission" date="2023-06" db="EMBL/GenBank/DDBJ databases">
        <title>Genome-scale phylogeny and comparative genomics of the fungal order Sordariales.</title>
        <authorList>
            <consortium name="Lawrence Berkeley National Laboratory"/>
            <person name="Hensen N."/>
            <person name="Bonometti L."/>
            <person name="Westerberg I."/>
            <person name="Brannstrom I.O."/>
            <person name="Guillou S."/>
            <person name="Cros-Aarteil S."/>
            <person name="Calhoun S."/>
            <person name="Haridas S."/>
            <person name="Kuo A."/>
            <person name="Mondo S."/>
            <person name="Pangilinan J."/>
            <person name="Riley R."/>
            <person name="Labutti K."/>
            <person name="Andreopoulos B."/>
            <person name="Lipzen A."/>
            <person name="Chen C."/>
            <person name="Yanf M."/>
            <person name="Daum C."/>
            <person name="Ng V."/>
            <person name="Clum A."/>
            <person name="Steindorff A."/>
            <person name="Ohm R."/>
            <person name="Martin F."/>
            <person name="Silar P."/>
            <person name="Natvig D."/>
            <person name="Lalanne C."/>
            <person name="Gautier V."/>
            <person name="Ament-Velasquez S.L."/>
            <person name="Kruys A."/>
            <person name="Hutchinson M.I."/>
            <person name="Powell A.J."/>
            <person name="Barry K."/>
            <person name="Miller A.N."/>
            <person name="Grigoriev I.V."/>
            <person name="Debuchy R."/>
            <person name="Gladieux P."/>
            <person name="Thoren M.H."/>
            <person name="Johannesson H."/>
        </authorList>
    </citation>
    <scope>NUCLEOTIDE SEQUENCE</scope>
    <source>
        <strain evidence="3">CBS 307.81</strain>
    </source>
</reference>
<dbReference type="InterPro" id="IPR006076">
    <property type="entry name" value="FAD-dep_OxRdtase"/>
</dbReference>
<dbReference type="Gene3D" id="3.30.9.10">
    <property type="entry name" value="D-Amino Acid Oxidase, subunit A, domain 2"/>
    <property type="match status" value="1"/>
</dbReference>
<dbReference type="InterPro" id="IPR036188">
    <property type="entry name" value="FAD/NAD-bd_sf"/>
</dbReference>
<dbReference type="EMBL" id="JAULSY010000056">
    <property type="protein sequence ID" value="KAK0668460.1"/>
    <property type="molecule type" value="Genomic_DNA"/>
</dbReference>
<protein>
    <submittedName>
        <fullName evidence="3">Glycine/D-amino acid oxidase</fullName>
    </submittedName>
</protein>
<dbReference type="Pfam" id="PF01266">
    <property type="entry name" value="DAO"/>
    <property type="match status" value="1"/>
</dbReference>
<keyword evidence="4" id="KW-1185">Reference proteome</keyword>
<organism evidence="3 4">
    <name type="scientific">Cercophora samala</name>
    <dbReference type="NCBI Taxonomy" id="330535"/>
    <lineage>
        <taxon>Eukaryota</taxon>
        <taxon>Fungi</taxon>
        <taxon>Dikarya</taxon>
        <taxon>Ascomycota</taxon>
        <taxon>Pezizomycotina</taxon>
        <taxon>Sordariomycetes</taxon>
        <taxon>Sordariomycetidae</taxon>
        <taxon>Sordariales</taxon>
        <taxon>Lasiosphaeriaceae</taxon>
        <taxon>Cercophora</taxon>
    </lineage>
</organism>
<evidence type="ECO:0000313" key="4">
    <source>
        <dbReference type="Proteomes" id="UP001174997"/>
    </source>
</evidence>
<feature type="compositionally biased region" description="Low complexity" evidence="1">
    <location>
        <begin position="12"/>
        <end position="38"/>
    </location>
</feature>